<protein>
    <submittedName>
        <fullName evidence="2">Uncharacterized protein</fullName>
    </submittedName>
</protein>
<dbReference type="RefSeq" id="WP_218445597.1">
    <property type="nucleotide sequence ID" value="NZ_JAGSPA010000002.1"/>
</dbReference>
<feature type="region of interest" description="Disordered" evidence="1">
    <location>
        <begin position="83"/>
        <end position="110"/>
    </location>
</feature>
<evidence type="ECO:0000256" key="1">
    <source>
        <dbReference type="SAM" id="MobiDB-lite"/>
    </source>
</evidence>
<gene>
    <name evidence="2" type="ORF">KCG44_08575</name>
</gene>
<keyword evidence="3" id="KW-1185">Reference proteome</keyword>
<reference evidence="2 3" key="1">
    <citation type="submission" date="2021-04" db="EMBL/GenBank/DDBJ databases">
        <authorList>
            <person name="Pira H."/>
            <person name="Risdian C."/>
            <person name="Wink J."/>
        </authorList>
    </citation>
    <scope>NUCLEOTIDE SEQUENCE [LARGE SCALE GENOMIC DNA]</scope>
    <source>
        <strain evidence="2 3">WHA3</strain>
    </source>
</reference>
<sequence length="239" mass="26761">MMSAVGERTMRLFVILFVSFAMAAGVAATILPGIQQQIMAEASQQSADDLAFTRTVEIEGRSKDGTETIRMVERYDPRRPDNKRWTLVSVDGREPTKDERKDADGRRSDGPIPGYYRLGNWFGTEAKAQGQASLHFQSFPKGTFDVGPIDLSRRITAIATIGGTDDAPYVTETRFRLKEPFRVMLVAKVTAFDAKTRYTRLPSGRPVLAEQTLTFTGSRFGKEGTQRTVTRYSDYVEVR</sequence>
<dbReference type="Proteomes" id="UP000722336">
    <property type="component" value="Unassembled WGS sequence"/>
</dbReference>
<accession>A0ABS6SG08</accession>
<feature type="compositionally biased region" description="Basic and acidic residues" evidence="1">
    <location>
        <begin position="91"/>
        <end position="109"/>
    </location>
</feature>
<proteinExistence type="predicted"/>
<evidence type="ECO:0000313" key="2">
    <source>
        <dbReference type="EMBL" id="MBV7256841.1"/>
    </source>
</evidence>
<evidence type="ECO:0000313" key="3">
    <source>
        <dbReference type="Proteomes" id="UP000722336"/>
    </source>
</evidence>
<name>A0ABS6SG08_9SPHN</name>
<organism evidence="2 3">
    <name type="scientific">Pacificimonas pallii</name>
    <dbReference type="NCBI Taxonomy" id="2827236"/>
    <lineage>
        <taxon>Bacteria</taxon>
        <taxon>Pseudomonadati</taxon>
        <taxon>Pseudomonadota</taxon>
        <taxon>Alphaproteobacteria</taxon>
        <taxon>Sphingomonadales</taxon>
        <taxon>Sphingosinicellaceae</taxon>
        <taxon>Pacificimonas</taxon>
    </lineage>
</organism>
<dbReference type="EMBL" id="JAGSPA010000002">
    <property type="protein sequence ID" value="MBV7256841.1"/>
    <property type="molecule type" value="Genomic_DNA"/>
</dbReference>
<comment type="caution">
    <text evidence="2">The sequence shown here is derived from an EMBL/GenBank/DDBJ whole genome shotgun (WGS) entry which is preliminary data.</text>
</comment>